<evidence type="ECO:0000256" key="1">
    <source>
        <dbReference type="SAM" id="MobiDB-lite"/>
    </source>
</evidence>
<dbReference type="PANTHER" id="PTHR44259:SF17">
    <property type="entry name" value="F-BOX PROTEIN SKIP23-LIKE"/>
    <property type="match status" value="1"/>
</dbReference>
<dbReference type="OrthoDB" id="41588at2759"/>
<evidence type="ECO:0000313" key="3">
    <source>
        <dbReference type="EMBL" id="KAJ8547924.1"/>
    </source>
</evidence>
<evidence type="ECO:0000259" key="2">
    <source>
        <dbReference type="Pfam" id="PF03478"/>
    </source>
</evidence>
<accession>A0A9Q1RAT2</accession>
<keyword evidence="4" id="KW-1185">Reference proteome</keyword>
<feature type="region of interest" description="Disordered" evidence="1">
    <location>
        <begin position="331"/>
        <end position="360"/>
    </location>
</feature>
<dbReference type="Gene3D" id="1.20.1410.10">
    <property type="entry name" value="I/LWEQ domain"/>
    <property type="match status" value="1"/>
</dbReference>
<protein>
    <recommendedName>
        <fullName evidence="2">KIB1-4 beta-propeller domain-containing protein</fullName>
    </recommendedName>
</protein>
<dbReference type="AlphaFoldDB" id="A0A9Q1RAT2"/>
<comment type="caution">
    <text evidence="3">The sequence shown here is derived from an EMBL/GenBank/DDBJ whole genome shotgun (WGS) entry which is preliminary data.</text>
</comment>
<dbReference type="Pfam" id="PF03478">
    <property type="entry name" value="Beta-prop_KIB1-4"/>
    <property type="match status" value="1"/>
</dbReference>
<reference evidence="4" key="1">
    <citation type="journal article" date="2023" name="Proc. Natl. Acad. Sci. U.S.A.">
        <title>Genomic and structural basis for evolution of tropane alkaloid biosynthesis.</title>
        <authorList>
            <person name="Wanga Y.-J."/>
            <person name="Taina T."/>
            <person name="Yua J.-Y."/>
            <person name="Lia J."/>
            <person name="Xua B."/>
            <person name="Chenc J."/>
            <person name="D'Auriad J.C."/>
            <person name="Huanga J.-P."/>
            <person name="Huanga S.-X."/>
        </authorList>
    </citation>
    <scope>NUCLEOTIDE SEQUENCE [LARGE SCALE GENOMIC DNA]</scope>
    <source>
        <strain evidence="4">cv. KIB-2019</strain>
    </source>
</reference>
<sequence length="382" mass="42425">MNFPELVGKYCVGVGFSGWLFTANEQGHMNLFHLFSRTLINLPDMDMLQGFAFQEELGCDRITYVQKALLSSDPLSSTDDYVLALIQGYPRTFVFWRPGSKSFTSVDSTIPYCAFSDVTWHDGHFYGVSFMGNIVILDFTSDYYSTTAARVIMSQIPPRVACSNKVYIVYSMGELLVINRDGCHNFEEGDDSYGVKQFCVYKINDSSYEEVKDLGNRALFLGFSATLAVEPPPGCQGNRIYFTDDCREAYFCMEGGGGKDMGVYNLLDGTIVPHYTGQSYHKLTPPLWNVAVDLLLESLLASGQHEGRAMTQLAVSMKDVLREMNELKPAYESSVQDSAEGESKSQDSDDSFAGDVGNDLSPEEMKIARLITDVVSCNTCGH</sequence>
<organism evidence="3 4">
    <name type="scientific">Anisodus acutangulus</name>
    <dbReference type="NCBI Taxonomy" id="402998"/>
    <lineage>
        <taxon>Eukaryota</taxon>
        <taxon>Viridiplantae</taxon>
        <taxon>Streptophyta</taxon>
        <taxon>Embryophyta</taxon>
        <taxon>Tracheophyta</taxon>
        <taxon>Spermatophyta</taxon>
        <taxon>Magnoliopsida</taxon>
        <taxon>eudicotyledons</taxon>
        <taxon>Gunneridae</taxon>
        <taxon>Pentapetalae</taxon>
        <taxon>asterids</taxon>
        <taxon>lamiids</taxon>
        <taxon>Solanales</taxon>
        <taxon>Solanaceae</taxon>
        <taxon>Solanoideae</taxon>
        <taxon>Hyoscyameae</taxon>
        <taxon>Anisodus</taxon>
    </lineage>
</organism>
<evidence type="ECO:0000313" key="4">
    <source>
        <dbReference type="Proteomes" id="UP001152561"/>
    </source>
</evidence>
<dbReference type="Proteomes" id="UP001152561">
    <property type="component" value="Unassembled WGS sequence"/>
</dbReference>
<proteinExistence type="predicted"/>
<dbReference type="InterPro" id="IPR050942">
    <property type="entry name" value="F-box_BR-signaling"/>
</dbReference>
<gene>
    <name evidence="3" type="ORF">K7X08_021160</name>
</gene>
<dbReference type="EMBL" id="JAJAGQ010000012">
    <property type="protein sequence ID" value="KAJ8547924.1"/>
    <property type="molecule type" value="Genomic_DNA"/>
</dbReference>
<feature type="domain" description="KIB1-4 beta-propeller" evidence="2">
    <location>
        <begin position="2"/>
        <end position="265"/>
    </location>
</feature>
<name>A0A9Q1RAT2_9SOLA</name>
<dbReference type="InterPro" id="IPR005174">
    <property type="entry name" value="KIB1-4_b-propeller"/>
</dbReference>
<dbReference type="PANTHER" id="PTHR44259">
    <property type="entry name" value="OS07G0183000 PROTEIN-RELATED"/>
    <property type="match status" value="1"/>
</dbReference>